<name>A0A9D1H451_9FIRM</name>
<dbReference type="PANTHER" id="PTHR43695:SF1">
    <property type="entry name" value="RHAMNOGALACTURONAN ACETYLESTERASE"/>
    <property type="match status" value="1"/>
</dbReference>
<evidence type="ECO:0000256" key="2">
    <source>
        <dbReference type="ARBA" id="ARBA00022801"/>
    </source>
</evidence>
<reference evidence="4" key="2">
    <citation type="journal article" date="2021" name="PeerJ">
        <title>Extensive microbial diversity within the chicken gut microbiome revealed by metagenomics and culture.</title>
        <authorList>
            <person name="Gilroy R."/>
            <person name="Ravi A."/>
            <person name="Getino M."/>
            <person name="Pursley I."/>
            <person name="Horton D.L."/>
            <person name="Alikhan N.F."/>
            <person name="Baker D."/>
            <person name="Gharbi K."/>
            <person name="Hall N."/>
            <person name="Watson M."/>
            <person name="Adriaenssens E.M."/>
            <person name="Foster-Nyarko E."/>
            <person name="Jarju S."/>
            <person name="Secka A."/>
            <person name="Antonio M."/>
            <person name="Oren A."/>
            <person name="Chaudhuri R.R."/>
            <person name="La Ragione R."/>
            <person name="Hildebrand F."/>
            <person name="Pallen M.J."/>
        </authorList>
    </citation>
    <scope>NUCLEOTIDE SEQUENCE</scope>
    <source>
        <strain evidence="4">CHK181-108</strain>
    </source>
</reference>
<comment type="caution">
    <text evidence="4">The sequence shown here is derived from an EMBL/GenBank/DDBJ whole genome shotgun (WGS) entry which is preliminary data.</text>
</comment>
<evidence type="ECO:0000313" key="5">
    <source>
        <dbReference type="Proteomes" id="UP000824165"/>
    </source>
</evidence>
<dbReference type="SUPFAM" id="SSF52266">
    <property type="entry name" value="SGNH hydrolase"/>
    <property type="match status" value="1"/>
</dbReference>
<dbReference type="InterPro" id="IPR013830">
    <property type="entry name" value="SGNH_hydro"/>
</dbReference>
<dbReference type="InterPro" id="IPR037459">
    <property type="entry name" value="RhgT-like"/>
</dbReference>
<dbReference type="InterPro" id="IPR036514">
    <property type="entry name" value="SGNH_hydro_sf"/>
</dbReference>
<proteinExistence type="inferred from homology"/>
<gene>
    <name evidence="4" type="ORF">IAA60_08975</name>
</gene>
<dbReference type="Pfam" id="PF13472">
    <property type="entry name" value="Lipase_GDSL_2"/>
    <property type="match status" value="1"/>
</dbReference>
<dbReference type="Proteomes" id="UP000824165">
    <property type="component" value="Unassembled WGS sequence"/>
</dbReference>
<dbReference type="PANTHER" id="PTHR43695">
    <property type="entry name" value="PUTATIVE (AFU_ORTHOLOGUE AFUA_2G17250)-RELATED"/>
    <property type="match status" value="1"/>
</dbReference>
<dbReference type="InterPro" id="IPR008979">
    <property type="entry name" value="Galactose-bd-like_sf"/>
</dbReference>
<evidence type="ECO:0000256" key="1">
    <source>
        <dbReference type="ARBA" id="ARBA00008668"/>
    </source>
</evidence>
<dbReference type="AlphaFoldDB" id="A0A9D1H451"/>
<reference evidence="4" key="1">
    <citation type="submission" date="2020-10" db="EMBL/GenBank/DDBJ databases">
        <authorList>
            <person name="Gilroy R."/>
        </authorList>
    </citation>
    <scope>NUCLEOTIDE SEQUENCE</scope>
    <source>
        <strain evidence="4">CHK181-108</strain>
    </source>
</reference>
<evidence type="ECO:0000259" key="3">
    <source>
        <dbReference type="Pfam" id="PF13472"/>
    </source>
</evidence>
<organism evidence="4 5">
    <name type="scientific">Candidatus Ornithomonoglobus intestinigallinarum</name>
    <dbReference type="NCBI Taxonomy" id="2840894"/>
    <lineage>
        <taxon>Bacteria</taxon>
        <taxon>Bacillati</taxon>
        <taxon>Bacillota</taxon>
        <taxon>Clostridia</taxon>
        <taxon>Candidatus Ornithomonoglobus</taxon>
    </lineage>
</organism>
<dbReference type="SUPFAM" id="SSF49785">
    <property type="entry name" value="Galactose-binding domain-like"/>
    <property type="match status" value="1"/>
</dbReference>
<dbReference type="Gene3D" id="2.60.120.430">
    <property type="entry name" value="Galactose-binding lectin"/>
    <property type="match status" value="1"/>
</dbReference>
<keyword evidence="2" id="KW-0378">Hydrolase</keyword>
<sequence length="376" mass="41506">MEKKMTDILNALSYEKEPMEIKIPVPNGTYEVTLHVTSSEDTVFSVLVQTRRFVLSDVPIKRGEKKDFTFAVSVCDYHMHGDEMTNVRGVEVYILCDGGLTAAAAVSPADIPTLYICGDSTVTDQKADYPYNPKSTYCGWGQRLPELLDGKIAVSNHAQSGATTADCLATNFNAFKDKIKPGDIVLAEFGHNDQKVPELSASGGYAENLRKIVNEVRARGGLALLSSPINRIIFEPDGHLKNLLGNYRNAVCGVCTELEIPFIDMWSRTTEFYERAGCVKSWNFFYGDENGRDYTHTNDIGGLVNAKLMAREWARLGIEPLSSHIKPGALELPDVKADPGDVPDNAAELEHLKGIGLVNTPDTIEDIDRDVTMFRH</sequence>
<dbReference type="Gene3D" id="3.40.50.1110">
    <property type="entry name" value="SGNH hydrolase"/>
    <property type="match status" value="1"/>
</dbReference>
<feature type="domain" description="SGNH hydrolase-type esterase" evidence="3">
    <location>
        <begin position="118"/>
        <end position="269"/>
    </location>
</feature>
<protein>
    <recommendedName>
        <fullName evidence="3">SGNH hydrolase-type esterase domain-containing protein</fullName>
    </recommendedName>
</protein>
<dbReference type="EMBL" id="DVLU01000097">
    <property type="protein sequence ID" value="HIT86015.1"/>
    <property type="molecule type" value="Genomic_DNA"/>
</dbReference>
<accession>A0A9D1H451</accession>
<evidence type="ECO:0000313" key="4">
    <source>
        <dbReference type="EMBL" id="HIT86015.1"/>
    </source>
</evidence>
<comment type="similarity">
    <text evidence="1">Belongs to the 'GDSL' lipolytic enzyme family.</text>
</comment>
<dbReference type="GO" id="GO:0016787">
    <property type="term" value="F:hydrolase activity"/>
    <property type="evidence" value="ECO:0007669"/>
    <property type="project" value="UniProtKB-KW"/>
</dbReference>